<reference evidence="2 4" key="2">
    <citation type="submission" date="2021-03" db="EMBL/GenBank/DDBJ databases">
        <title>Genomic Encyclopedia of Type Strains, Phase IV (KMG-IV): sequencing the most valuable type-strain genomes for metagenomic binning, comparative biology and taxonomic classification.</title>
        <authorList>
            <person name="Goeker M."/>
        </authorList>
    </citation>
    <scope>NUCLEOTIDE SEQUENCE [LARGE SCALE GENOMIC DNA]</scope>
    <source>
        <strain evidence="2 4">DSM 40499</strain>
    </source>
</reference>
<sequence>MRRLALANGLEFAGLLDLIGRGRKALPALGSAELYLNAPALSQLSVLTGCAPPRLAQALPAAQPERLLPGLRNYPAWRWFPQESGQQYLVRACPLCAAARGATQTVYVWSDMPWQVCLKHGTWQDNVRPEGAWRPSPEAMAWIARAHQRRRLFEQHLGQAGRALFADAHATCMYWNQQVVRLRGWRERQRQFTRMDESTPILQSLAIYPEAVELAKLFGRYERQRLTGTLDRILWWRQLAHRIEEWARPLRWGLVRNMLWQECGLNLPITAWIAHHDPYLRVHPKLYRITGPCSRALRRTRRVPSYGRHRAHADGFLPLDQLSCLPSPSSSEWNVNELGDWAQATGYQQLRSRALGMRLGF</sequence>
<evidence type="ECO:0000313" key="2">
    <source>
        <dbReference type="EMBL" id="MBP2055859.1"/>
    </source>
</evidence>
<dbReference type="STRING" id="68214.AVL59_22685"/>
<evidence type="ECO:0000313" key="1">
    <source>
        <dbReference type="EMBL" id="ANP52007.1"/>
    </source>
</evidence>
<dbReference type="Proteomes" id="UP001519309">
    <property type="component" value="Unassembled WGS sequence"/>
</dbReference>
<dbReference type="Proteomes" id="UP000092659">
    <property type="component" value="Chromosome"/>
</dbReference>
<dbReference type="EMBL" id="JAGGLP010000035">
    <property type="protein sequence ID" value="MBP2055859.1"/>
    <property type="molecule type" value="Genomic_DNA"/>
</dbReference>
<reference evidence="1 3" key="1">
    <citation type="submission" date="2016-06" db="EMBL/GenBank/DDBJ databases">
        <title>Complete genome sequence of Streptomyces griseochromogenes ATCC 14511, the Blasticidin S producer.</title>
        <authorList>
            <person name="Wu L."/>
        </authorList>
    </citation>
    <scope>NUCLEOTIDE SEQUENCE [LARGE SCALE GENOMIC DNA]</scope>
    <source>
        <strain evidence="1 3">ATCC 14511</strain>
    </source>
</reference>
<evidence type="ECO:0000313" key="3">
    <source>
        <dbReference type="Proteomes" id="UP000092659"/>
    </source>
</evidence>
<accession>A0A1B1AZM6</accession>
<dbReference type="AlphaFoldDB" id="A0A1B1AZM6"/>
<dbReference type="EMBL" id="CP016279">
    <property type="protein sequence ID" value="ANP52007.1"/>
    <property type="molecule type" value="Genomic_DNA"/>
</dbReference>
<keyword evidence="4" id="KW-1185">Reference proteome</keyword>
<evidence type="ECO:0008006" key="5">
    <source>
        <dbReference type="Google" id="ProtNLM"/>
    </source>
</evidence>
<proteinExistence type="predicted"/>
<name>A0A1B1AZM6_9ACTN</name>
<dbReference type="KEGG" id="sgs:AVL59_22685"/>
<evidence type="ECO:0000313" key="4">
    <source>
        <dbReference type="Proteomes" id="UP001519309"/>
    </source>
</evidence>
<gene>
    <name evidence="1" type="ORF">AVL59_22685</name>
    <name evidence="2" type="ORF">J2Z21_008875</name>
</gene>
<protein>
    <recommendedName>
        <fullName evidence="5">TniQ family protein</fullName>
    </recommendedName>
</protein>
<organism evidence="1 3">
    <name type="scientific">Streptomyces griseochromogenes</name>
    <dbReference type="NCBI Taxonomy" id="68214"/>
    <lineage>
        <taxon>Bacteria</taxon>
        <taxon>Bacillati</taxon>
        <taxon>Actinomycetota</taxon>
        <taxon>Actinomycetes</taxon>
        <taxon>Kitasatosporales</taxon>
        <taxon>Streptomycetaceae</taxon>
        <taxon>Streptomyces</taxon>
    </lineage>
</organism>